<sequence>MGYHSLNNRETPFGFVFTDFLENWTVTFSHEFLEMIVDPIANILVPGPDPRHPDALALHAYEVCDAVERFSYSIDNIEVSNFVTPNYFVQGEPLGTRNDFLGVGVESFGITEGSHIAYLDLVSGQWETEIGEARRQSALEKARIDAMRCKERYRPSSDELNSILLSCKKIYKGMDQIEGVTRRDRYRSCASKIDRMIETHQLVQEPSQKVNLQRPARH</sequence>
<proteinExistence type="predicted"/>
<dbReference type="RefSeq" id="WP_371839262.1">
    <property type="nucleotide sequence ID" value="NZ_JBGMEK010000024.1"/>
</dbReference>
<organism evidence="1 2">
    <name type="scientific">Microbulbifer epialgicus</name>
    <dbReference type="NCBI Taxonomy" id="393907"/>
    <lineage>
        <taxon>Bacteria</taxon>
        <taxon>Pseudomonadati</taxon>
        <taxon>Pseudomonadota</taxon>
        <taxon>Gammaproteobacteria</taxon>
        <taxon>Cellvibrionales</taxon>
        <taxon>Microbulbiferaceae</taxon>
        <taxon>Microbulbifer</taxon>
    </lineage>
</organism>
<dbReference type="EMBL" id="JBGMEK010000024">
    <property type="protein sequence ID" value="MFA0811670.1"/>
    <property type="molecule type" value="Genomic_DNA"/>
</dbReference>
<protein>
    <submittedName>
        <fullName evidence="1">Uncharacterized protein</fullName>
    </submittedName>
</protein>
<gene>
    <name evidence="1" type="ORF">ACCI49_12135</name>
</gene>
<accession>A0ABV4P004</accession>
<keyword evidence="2" id="KW-1185">Reference proteome</keyword>
<name>A0ABV4P004_9GAMM</name>
<dbReference type="Proteomes" id="UP001569428">
    <property type="component" value="Unassembled WGS sequence"/>
</dbReference>
<evidence type="ECO:0000313" key="1">
    <source>
        <dbReference type="EMBL" id="MFA0811670.1"/>
    </source>
</evidence>
<evidence type="ECO:0000313" key="2">
    <source>
        <dbReference type="Proteomes" id="UP001569428"/>
    </source>
</evidence>
<comment type="caution">
    <text evidence="1">The sequence shown here is derived from an EMBL/GenBank/DDBJ whole genome shotgun (WGS) entry which is preliminary data.</text>
</comment>
<reference evidence="1 2" key="1">
    <citation type="submission" date="2024-08" db="EMBL/GenBank/DDBJ databases">
        <authorList>
            <person name="Ishaq N."/>
        </authorList>
    </citation>
    <scope>NUCLEOTIDE SEQUENCE [LARGE SCALE GENOMIC DNA]</scope>
    <source>
        <strain evidence="1 2">DSM 18651</strain>
    </source>
</reference>